<dbReference type="NCBIfam" id="TIGR00168">
    <property type="entry name" value="infC"/>
    <property type="match status" value="1"/>
</dbReference>
<dbReference type="InterPro" id="IPR019815">
    <property type="entry name" value="Translation_initiation_fac_3_C"/>
</dbReference>
<accession>A0A382M608</accession>
<dbReference type="EMBL" id="UINC01091500">
    <property type="protein sequence ID" value="SVC44316.1"/>
    <property type="molecule type" value="Genomic_DNA"/>
</dbReference>
<dbReference type="FunFam" id="3.30.110.10:FF:000001">
    <property type="entry name" value="Translation initiation factor IF-3"/>
    <property type="match status" value="1"/>
</dbReference>
<dbReference type="Pfam" id="PF05198">
    <property type="entry name" value="IF3_N"/>
    <property type="match status" value="1"/>
</dbReference>
<keyword evidence="3" id="KW-0648">Protein biosynthesis</keyword>
<dbReference type="InterPro" id="IPR001288">
    <property type="entry name" value="Translation_initiation_fac_3"/>
</dbReference>
<evidence type="ECO:0000256" key="1">
    <source>
        <dbReference type="ARBA" id="ARBA00005439"/>
    </source>
</evidence>
<evidence type="ECO:0000256" key="3">
    <source>
        <dbReference type="ARBA" id="ARBA00022917"/>
    </source>
</evidence>
<organism evidence="6">
    <name type="scientific">marine metagenome</name>
    <dbReference type="NCBI Taxonomy" id="408172"/>
    <lineage>
        <taxon>unclassified sequences</taxon>
        <taxon>metagenomes</taxon>
        <taxon>ecological metagenomes</taxon>
    </lineage>
</organism>
<evidence type="ECO:0000259" key="4">
    <source>
        <dbReference type="Pfam" id="PF00707"/>
    </source>
</evidence>
<name>A0A382M608_9ZZZZ</name>
<dbReference type="GO" id="GO:0043022">
    <property type="term" value="F:ribosome binding"/>
    <property type="evidence" value="ECO:0007669"/>
    <property type="project" value="TreeGrafter"/>
</dbReference>
<dbReference type="SUPFAM" id="SSF54364">
    <property type="entry name" value="Translation initiation factor IF3, N-terminal domain"/>
    <property type="match status" value="1"/>
</dbReference>
<dbReference type="InterPro" id="IPR036787">
    <property type="entry name" value="T_IF-3_N_sf"/>
</dbReference>
<dbReference type="InterPro" id="IPR019813">
    <property type="entry name" value="Translation_initiation_fac3_CS"/>
</dbReference>
<dbReference type="PANTHER" id="PTHR10938:SF0">
    <property type="entry name" value="TRANSLATION INITIATION FACTOR IF-3, MITOCHONDRIAL"/>
    <property type="match status" value="1"/>
</dbReference>
<dbReference type="GO" id="GO:0005829">
    <property type="term" value="C:cytosol"/>
    <property type="evidence" value="ECO:0007669"/>
    <property type="project" value="TreeGrafter"/>
</dbReference>
<dbReference type="Pfam" id="PF00707">
    <property type="entry name" value="IF3_C"/>
    <property type="match status" value="1"/>
</dbReference>
<dbReference type="Gene3D" id="3.30.110.10">
    <property type="entry name" value="Translation initiation factor 3 (IF-3), C-terminal domain"/>
    <property type="match status" value="1"/>
</dbReference>
<dbReference type="InterPro" id="IPR036788">
    <property type="entry name" value="T_IF-3_C_sf"/>
</dbReference>
<dbReference type="InterPro" id="IPR019814">
    <property type="entry name" value="Translation_initiation_fac_3_N"/>
</dbReference>
<dbReference type="GO" id="GO:0032790">
    <property type="term" value="P:ribosome disassembly"/>
    <property type="evidence" value="ECO:0007669"/>
    <property type="project" value="TreeGrafter"/>
</dbReference>
<keyword evidence="2" id="KW-0396">Initiation factor</keyword>
<comment type="similarity">
    <text evidence="1">Belongs to the IF-3 family.</text>
</comment>
<evidence type="ECO:0000256" key="2">
    <source>
        <dbReference type="ARBA" id="ARBA00022540"/>
    </source>
</evidence>
<dbReference type="Gene3D" id="3.10.20.80">
    <property type="entry name" value="Translation initiation factor 3 (IF-3), N-terminal domain"/>
    <property type="match status" value="1"/>
</dbReference>
<dbReference type="PANTHER" id="PTHR10938">
    <property type="entry name" value="TRANSLATION INITIATION FACTOR IF-3"/>
    <property type="match status" value="1"/>
</dbReference>
<gene>
    <name evidence="6" type="ORF">METZ01_LOCUS297170</name>
</gene>
<evidence type="ECO:0000313" key="6">
    <source>
        <dbReference type="EMBL" id="SVC44316.1"/>
    </source>
</evidence>
<proteinExistence type="inferred from homology"/>
<dbReference type="GO" id="GO:0003743">
    <property type="term" value="F:translation initiation factor activity"/>
    <property type="evidence" value="ECO:0007669"/>
    <property type="project" value="UniProtKB-KW"/>
</dbReference>
<evidence type="ECO:0000259" key="5">
    <source>
        <dbReference type="Pfam" id="PF05198"/>
    </source>
</evidence>
<feature type="domain" description="Translation initiation factor 3 C-terminal" evidence="4">
    <location>
        <begin position="49"/>
        <end position="133"/>
    </location>
</feature>
<evidence type="ECO:0008006" key="7">
    <source>
        <dbReference type="Google" id="ProtNLM"/>
    </source>
</evidence>
<protein>
    <recommendedName>
        <fullName evidence="7">Translation initiation factor IF-3</fullName>
    </recommendedName>
</protein>
<feature type="domain" description="Translation initiation factor 3 N-terminal" evidence="5">
    <location>
        <begin position="2"/>
        <end position="40"/>
    </location>
</feature>
<dbReference type="SUPFAM" id="SSF55200">
    <property type="entry name" value="Translation initiation factor IF3, C-terminal domain"/>
    <property type="match status" value="1"/>
</dbReference>
<reference evidence="6" key="1">
    <citation type="submission" date="2018-05" db="EMBL/GenBank/DDBJ databases">
        <authorList>
            <person name="Lanie J.A."/>
            <person name="Ng W.-L."/>
            <person name="Kazmierczak K.M."/>
            <person name="Andrzejewski T.M."/>
            <person name="Davidsen T.M."/>
            <person name="Wayne K.J."/>
            <person name="Tettelin H."/>
            <person name="Glass J.I."/>
            <person name="Rusch D."/>
            <person name="Podicherti R."/>
            <person name="Tsui H.-C.T."/>
            <person name="Winkler M.E."/>
        </authorList>
    </citation>
    <scope>NUCLEOTIDE SEQUENCE</scope>
</reference>
<sequence>MTRAENTGLDLVEIAENSTPPVCKILDFGKYRYELQKQKKINKKKQHVVQLKEIRIRPNTGDHDLLTKLNKAQKFIASGAKLKITVMFRGREMARKEAGMDLLKRVTNILEDVAKIDKEASMEGRRMSIILSPR</sequence>
<dbReference type="AlphaFoldDB" id="A0A382M608"/>
<dbReference type="GO" id="GO:0016020">
    <property type="term" value="C:membrane"/>
    <property type="evidence" value="ECO:0007669"/>
    <property type="project" value="TreeGrafter"/>
</dbReference>
<dbReference type="PROSITE" id="PS00938">
    <property type="entry name" value="IF3"/>
    <property type="match status" value="1"/>
</dbReference>